<keyword evidence="3" id="KW-0847">Vitamin C</keyword>
<feature type="domain" description="Fe2OG dioxygenase" evidence="7">
    <location>
        <begin position="135"/>
        <end position="229"/>
    </location>
</feature>
<sequence length="233" mass="27169">MPIYKGLISKSEYIAAFNFNKVITKVMMVNTLNMPKKGFCVDWSRLIDNRLETFLQTGILVLDEVFDQQDVLSLQKESGFIDYKVATLAHGERQQSIRGDRIRWIDEDCPIGMDYLRSIMLLAKYFNQTLYAGIRRSEAHYACYPVGFGYQWHVDNPKGRDDRVISAVFYLNDDWQTTDGGEILVIDKTGKQQTLQPKANRLVIFDSNLKHQVNITHRYRFSIATWMRRDSHL</sequence>
<accession>A0A3A9KJF2</accession>
<evidence type="ECO:0000256" key="5">
    <source>
        <dbReference type="ARBA" id="ARBA00023002"/>
    </source>
</evidence>
<dbReference type="OMA" id="YPPGAFY"/>
<keyword evidence="5" id="KW-0560">Oxidoreductase</keyword>
<dbReference type="InterPro" id="IPR051559">
    <property type="entry name" value="HIF_prolyl_hydroxylases"/>
</dbReference>
<comment type="cofactor">
    <cofactor evidence="1">
        <name>L-ascorbate</name>
        <dbReference type="ChEBI" id="CHEBI:38290"/>
    </cofactor>
</comment>
<dbReference type="PROSITE" id="PS51471">
    <property type="entry name" value="FE2OG_OXY"/>
    <property type="match status" value="1"/>
</dbReference>
<protein>
    <submittedName>
        <fullName evidence="8">2OG-Fe(II) oxygenase superfamily protein</fullName>
    </submittedName>
</protein>
<dbReference type="InterPro" id="IPR005123">
    <property type="entry name" value="Oxoglu/Fe-dep_dioxygenase_dom"/>
</dbReference>
<proteinExistence type="predicted"/>
<dbReference type="SUPFAM" id="SSF51197">
    <property type="entry name" value="Clavaminate synthase-like"/>
    <property type="match status" value="1"/>
</dbReference>
<evidence type="ECO:0000256" key="2">
    <source>
        <dbReference type="ARBA" id="ARBA00022723"/>
    </source>
</evidence>
<organism evidence="8 9">
    <name type="scientific">Moraxella catarrhalis</name>
    <name type="common">Branhamella catarrhalis</name>
    <dbReference type="NCBI Taxonomy" id="480"/>
    <lineage>
        <taxon>Bacteria</taxon>
        <taxon>Pseudomonadati</taxon>
        <taxon>Pseudomonadota</taxon>
        <taxon>Gammaproteobacteria</taxon>
        <taxon>Moraxellales</taxon>
        <taxon>Moraxellaceae</taxon>
        <taxon>Moraxella</taxon>
    </lineage>
</organism>
<dbReference type="GO" id="GO:0008198">
    <property type="term" value="F:ferrous iron binding"/>
    <property type="evidence" value="ECO:0007669"/>
    <property type="project" value="TreeGrafter"/>
</dbReference>
<evidence type="ECO:0000259" key="7">
    <source>
        <dbReference type="PROSITE" id="PS51471"/>
    </source>
</evidence>
<dbReference type="SMART" id="SM00702">
    <property type="entry name" value="P4Hc"/>
    <property type="match status" value="1"/>
</dbReference>
<evidence type="ECO:0000256" key="1">
    <source>
        <dbReference type="ARBA" id="ARBA00001961"/>
    </source>
</evidence>
<name>A0A3A9KJF2_MORCA</name>
<dbReference type="Pfam" id="PF13640">
    <property type="entry name" value="2OG-FeII_Oxy_3"/>
    <property type="match status" value="1"/>
</dbReference>
<dbReference type="PANTHER" id="PTHR12907:SF26">
    <property type="entry name" value="HIF PROLYL HYDROXYLASE, ISOFORM C"/>
    <property type="match status" value="1"/>
</dbReference>
<dbReference type="RefSeq" id="WP_003658799.1">
    <property type="nucleotide sequence ID" value="NZ_CP008804.1"/>
</dbReference>
<dbReference type="GO" id="GO:0031418">
    <property type="term" value="F:L-ascorbic acid binding"/>
    <property type="evidence" value="ECO:0007669"/>
    <property type="project" value="UniProtKB-KW"/>
</dbReference>
<dbReference type="GO" id="GO:0071456">
    <property type="term" value="P:cellular response to hypoxia"/>
    <property type="evidence" value="ECO:0007669"/>
    <property type="project" value="TreeGrafter"/>
</dbReference>
<evidence type="ECO:0000256" key="3">
    <source>
        <dbReference type="ARBA" id="ARBA00022896"/>
    </source>
</evidence>
<keyword evidence="2" id="KW-0479">Metal-binding</keyword>
<dbReference type="Proteomes" id="UP000280228">
    <property type="component" value="Chromosome"/>
</dbReference>
<gene>
    <name evidence="8" type="ORF">EJK53_0316</name>
</gene>
<evidence type="ECO:0000313" key="8">
    <source>
        <dbReference type="EMBL" id="AZQ92994.1"/>
    </source>
</evidence>
<dbReference type="GO" id="GO:0031543">
    <property type="term" value="F:peptidyl-proline dioxygenase activity"/>
    <property type="evidence" value="ECO:0007669"/>
    <property type="project" value="TreeGrafter"/>
</dbReference>
<reference evidence="8 9" key="1">
    <citation type="submission" date="2018-12" db="EMBL/GenBank/DDBJ databases">
        <title>Persistence of Moraxella catarrhalis in Chronic Obstructive Pulmonary Disease and Regulation of the Hag/MID Adhesin.</title>
        <authorList>
            <person name="Murphy T."/>
            <person name="Zhao X."/>
            <person name="Vyas G."/>
            <person name="Aluvathingal J."/>
            <person name="Nadendla S."/>
            <person name="Tallon L."/>
            <person name="Tettelin H."/>
        </authorList>
    </citation>
    <scope>NUCLEOTIDE SEQUENCE [LARGE SCALE GENOMIC DNA]</scope>
    <source>
        <strain evidence="8 9">46P58B1</strain>
    </source>
</reference>
<evidence type="ECO:0000313" key="9">
    <source>
        <dbReference type="Proteomes" id="UP000280228"/>
    </source>
</evidence>
<dbReference type="PANTHER" id="PTHR12907">
    <property type="entry name" value="EGL NINE HOMOLOG-RELATED"/>
    <property type="match status" value="1"/>
</dbReference>
<dbReference type="AlphaFoldDB" id="A0A3A9KJF2"/>
<keyword evidence="4" id="KW-0223">Dioxygenase</keyword>
<dbReference type="EMBL" id="CP034662">
    <property type="protein sequence ID" value="AZQ92994.1"/>
    <property type="molecule type" value="Genomic_DNA"/>
</dbReference>
<evidence type="ECO:0000256" key="4">
    <source>
        <dbReference type="ARBA" id="ARBA00022964"/>
    </source>
</evidence>
<dbReference type="InterPro" id="IPR044862">
    <property type="entry name" value="Pro_4_hyd_alph_FE2OG_OXY"/>
</dbReference>
<dbReference type="Gene3D" id="2.60.120.620">
    <property type="entry name" value="q2cbj1_9rhob like domain"/>
    <property type="match status" value="1"/>
</dbReference>
<dbReference type="GeneID" id="66586236"/>
<keyword evidence="6" id="KW-0408">Iron</keyword>
<evidence type="ECO:0000256" key="6">
    <source>
        <dbReference type="ARBA" id="ARBA00023004"/>
    </source>
</evidence>
<dbReference type="InterPro" id="IPR006620">
    <property type="entry name" value="Pro_4_hyd_alph"/>
</dbReference>